<protein>
    <submittedName>
        <fullName evidence="1">Uncharacterized protein</fullName>
    </submittedName>
</protein>
<dbReference type="AntiFam" id="ANF00074">
    <property type="entry name" value="Shadow ORF (opposite alaS)"/>
</dbReference>
<sequence length="300" mass="30218">MARLLGAGVSAGPFLLLGHEVAEGELVDLDALLGSHLQGQVDGEAGGVVQLEGHRAGNHRLGPGVLGLLLGGGHGRVQDRRAGGQGTAEGVLLGVGDLGDLRPAGLQLGVGQLHDVLGGCQQGGHRCVLHAEQTHGAHRAADEATQHVAAAVVARAHAVANEHEGAADVVGDHAHAHVVLVGLPRARAGRSQAVLLAAHRLSSRDDGVDLVDLVHVGLVLHDEGQPLQARTGVNGGLVELADELKVVALALPAQELIEDEVPDLQEAVTLSIGHRAAVRTVLGAAVVVDLAAGTGGAGLA</sequence>
<dbReference type="Proteomes" id="UP000018852">
    <property type="component" value="Unassembled WGS sequence"/>
</dbReference>
<accession>W1VHF2</accession>
<evidence type="ECO:0000313" key="2">
    <source>
        <dbReference type="Proteomes" id="UP000018852"/>
    </source>
</evidence>
<reference evidence="1 2" key="1">
    <citation type="submission" date="2013-12" db="EMBL/GenBank/DDBJ databases">
        <title>A Varibaculum cambriense genome reconstructed from a premature infant gut community with otherwise low bacterial novelty that shifts toward anaerobic metabolism during the third week of life.</title>
        <authorList>
            <person name="Brown C.T."/>
            <person name="Sharon I."/>
            <person name="Thomas B.C."/>
            <person name="Castelle C.J."/>
            <person name="Morowitz M.J."/>
            <person name="Banfield J.F."/>
        </authorList>
    </citation>
    <scope>NUCLEOTIDE SEQUENCE [LARGE SCALE GENOMIC DNA]</scope>
    <source>
        <strain evidence="2">DORA_12</strain>
    </source>
</reference>
<proteinExistence type="predicted"/>
<dbReference type="EMBL" id="AZLV01000836">
    <property type="protein sequence ID" value="ETJ03469.1"/>
    <property type="molecule type" value="Genomic_DNA"/>
</dbReference>
<comment type="caution">
    <text evidence="1">The sequence shown here is derived from an EMBL/GenBank/DDBJ whole genome shotgun (WGS) entry which is preliminary data.</text>
</comment>
<feature type="non-terminal residue" evidence="1">
    <location>
        <position position="300"/>
    </location>
</feature>
<dbReference type="AlphaFoldDB" id="W1VHF2"/>
<name>W1VHF2_9ACTO</name>
<evidence type="ECO:0000313" key="1">
    <source>
        <dbReference type="EMBL" id="ETJ03469.1"/>
    </source>
</evidence>
<gene>
    <name evidence="1" type="ORF">Q605_AUC00836G0001</name>
</gene>
<organism evidence="1 2">
    <name type="scientific">Actinomyces urogenitalis DORA_12</name>
    <dbReference type="NCBI Taxonomy" id="1403939"/>
    <lineage>
        <taxon>Bacteria</taxon>
        <taxon>Bacillati</taxon>
        <taxon>Actinomycetota</taxon>
        <taxon>Actinomycetes</taxon>
        <taxon>Actinomycetales</taxon>
        <taxon>Actinomycetaceae</taxon>
        <taxon>Actinomyces</taxon>
    </lineage>
</organism>